<sequence length="185" mass="20009">MCRAGLLICLLYSLELAQADEHDAWQALREGHAILVLRHATAPGLGDPGGFNIDDCKTQRNLDERGRAEARRWGARLRQAGITSARVLSSRWCRALETAQFMALGVVEPLPALDSFFTSPITERHQTAALRRAVEVLAPGEVAVLVTHQVNITALTGIFPQSGEGLILARPLAVPPVVLARIAPP</sequence>
<evidence type="ECO:0000313" key="2">
    <source>
        <dbReference type="Proteomes" id="UP000235925"/>
    </source>
</evidence>
<evidence type="ECO:0000313" key="1">
    <source>
        <dbReference type="EMBL" id="PNF82632.1"/>
    </source>
</evidence>
<reference evidence="1 2" key="1">
    <citation type="submission" date="2018-01" db="EMBL/GenBank/DDBJ databases">
        <title>Denitrification phenotypes of diverse strains of Pseudomonas stutzeri.</title>
        <authorList>
            <person name="Milligan D.A."/>
            <person name="Bergaust L."/>
            <person name="Bakken L.R."/>
            <person name="Frostegard A."/>
        </authorList>
    </citation>
    <scope>NUCLEOTIDE SEQUENCE [LARGE SCALE GENOMIC DNA]</scope>
    <source>
        <strain evidence="1 2">KC</strain>
    </source>
</reference>
<dbReference type="InterPro" id="IPR013078">
    <property type="entry name" value="His_Pase_superF_clade-1"/>
</dbReference>
<dbReference type="EMBL" id="POUN01000001">
    <property type="protein sequence ID" value="PNF82632.1"/>
    <property type="molecule type" value="Genomic_DNA"/>
</dbReference>
<dbReference type="OrthoDB" id="8685508at2"/>
<dbReference type="RefSeq" id="WP_102823752.1">
    <property type="nucleotide sequence ID" value="NZ_CP139348.1"/>
</dbReference>
<name>A0A2N8S7N6_STUST</name>
<dbReference type="Gene3D" id="3.40.50.1240">
    <property type="entry name" value="Phosphoglycerate mutase-like"/>
    <property type="match status" value="1"/>
</dbReference>
<dbReference type="SUPFAM" id="SSF53254">
    <property type="entry name" value="Phosphoglycerate mutase-like"/>
    <property type="match status" value="1"/>
</dbReference>
<dbReference type="CDD" id="cd07040">
    <property type="entry name" value="HP"/>
    <property type="match status" value="1"/>
</dbReference>
<organism evidence="1 2">
    <name type="scientific">Stutzerimonas stutzeri</name>
    <name type="common">Pseudomonas stutzeri</name>
    <dbReference type="NCBI Taxonomy" id="316"/>
    <lineage>
        <taxon>Bacteria</taxon>
        <taxon>Pseudomonadati</taxon>
        <taxon>Pseudomonadota</taxon>
        <taxon>Gammaproteobacteria</taxon>
        <taxon>Pseudomonadales</taxon>
        <taxon>Pseudomonadaceae</taxon>
        <taxon>Stutzerimonas</taxon>
    </lineage>
</organism>
<accession>A0A2N8S7N6</accession>
<dbReference type="AlphaFoldDB" id="A0A2N8S7N6"/>
<protein>
    <submittedName>
        <fullName evidence="1">Histidine phosphatase family protein</fullName>
    </submittedName>
</protein>
<dbReference type="InterPro" id="IPR029033">
    <property type="entry name" value="His_PPase_superfam"/>
</dbReference>
<comment type="caution">
    <text evidence="1">The sequence shown here is derived from an EMBL/GenBank/DDBJ whole genome shotgun (WGS) entry which is preliminary data.</text>
</comment>
<dbReference type="Pfam" id="PF00300">
    <property type="entry name" value="His_Phos_1"/>
    <property type="match status" value="1"/>
</dbReference>
<gene>
    <name evidence="1" type="ORF">CXK92_04035</name>
</gene>
<dbReference type="Proteomes" id="UP000235925">
    <property type="component" value="Unassembled WGS sequence"/>
</dbReference>
<proteinExistence type="predicted"/>